<organism evidence="3 4">
    <name type="scientific">Kitasatospora cineracea</name>
    <dbReference type="NCBI Taxonomy" id="88074"/>
    <lineage>
        <taxon>Bacteria</taxon>
        <taxon>Bacillati</taxon>
        <taxon>Actinomycetota</taxon>
        <taxon>Actinomycetes</taxon>
        <taxon>Kitasatosporales</taxon>
        <taxon>Streptomycetaceae</taxon>
        <taxon>Kitasatospora</taxon>
    </lineage>
</organism>
<comment type="caution">
    <text evidence="3">The sequence shown here is derived from an EMBL/GenBank/DDBJ whole genome shotgun (WGS) entry which is preliminary data.</text>
</comment>
<dbReference type="Proteomes" id="UP000267408">
    <property type="component" value="Unassembled WGS sequence"/>
</dbReference>
<reference evidence="4 5" key="1">
    <citation type="submission" date="2018-11" db="EMBL/GenBank/DDBJ databases">
        <title>Sequencing the genomes of 1000 actinobacteria strains.</title>
        <authorList>
            <person name="Klenk H.-P."/>
        </authorList>
    </citation>
    <scope>NUCLEOTIDE SEQUENCE [LARGE SCALE GENOMIC DNA]</scope>
    <source>
        <strain evidence="2 5">DSM 44780</strain>
        <strain evidence="3 4">DSM 44781</strain>
    </source>
</reference>
<accession>A0A3N4RET5</accession>
<dbReference type="EMBL" id="RJVJ01000002">
    <property type="protein sequence ID" value="ROR38217.1"/>
    <property type="molecule type" value="Genomic_DNA"/>
</dbReference>
<dbReference type="EMBL" id="RKQG01000001">
    <property type="protein sequence ID" value="RPE31938.1"/>
    <property type="molecule type" value="Genomic_DNA"/>
</dbReference>
<evidence type="ECO:0000313" key="3">
    <source>
        <dbReference type="EMBL" id="RPE31938.1"/>
    </source>
</evidence>
<accession>A0A8G1UCK1</accession>
<evidence type="ECO:0000313" key="2">
    <source>
        <dbReference type="EMBL" id="ROR38217.1"/>
    </source>
</evidence>
<proteinExistence type="predicted"/>
<dbReference type="Proteomes" id="UP000266906">
    <property type="component" value="Unassembled WGS sequence"/>
</dbReference>
<dbReference type="RefSeq" id="WP_123562679.1">
    <property type="nucleotide sequence ID" value="NZ_RJVJ01000002.1"/>
</dbReference>
<sequence length="223" mass="22631">MTDPVNDPAVTGSGPDGPSTPAARNAVDQDMSAPAGIAPGAAPPHPKPVSLVGSYVYSYDLASPGRPPAQSGPGGAGRSIPNMRPSYDAEHPVSATPIYDTLYSEYRRMFRALPGDRSGEEGMKFTGFAVREAQSAAPAAAHAREAADRPGGSAHPQQHQSFETYAGQVAGAPQFMPAQGSAANGQGWVATGYLGTPGSSAPGGSTPGGRHRSVLSLPPGRDA</sequence>
<name>A0A3N4RET5_9ACTN</name>
<dbReference type="AlphaFoldDB" id="A0A3N4RET5"/>
<gene>
    <name evidence="3" type="ORF">EDD38_0180</name>
    <name evidence="2" type="ORF">EDD39_6394</name>
</gene>
<protein>
    <submittedName>
        <fullName evidence="3">Uncharacterized protein</fullName>
    </submittedName>
</protein>
<feature type="region of interest" description="Disordered" evidence="1">
    <location>
        <begin position="60"/>
        <end position="92"/>
    </location>
</feature>
<keyword evidence="4" id="KW-1185">Reference proteome</keyword>
<evidence type="ECO:0000256" key="1">
    <source>
        <dbReference type="SAM" id="MobiDB-lite"/>
    </source>
</evidence>
<evidence type="ECO:0000313" key="4">
    <source>
        <dbReference type="Proteomes" id="UP000266906"/>
    </source>
</evidence>
<feature type="region of interest" description="Disordered" evidence="1">
    <location>
        <begin position="1"/>
        <end position="45"/>
    </location>
</feature>
<dbReference type="OrthoDB" id="4350605at2"/>
<evidence type="ECO:0000313" key="5">
    <source>
        <dbReference type="Proteomes" id="UP000267408"/>
    </source>
</evidence>
<feature type="region of interest" description="Disordered" evidence="1">
    <location>
        <begin position="136"/>
        <end position="223"/>
    </location>
</feature>